<sequence length="187" mass="20742">MSVQSIIRNDPLRWRLLGVVNALQLPDCWIGAGFVRNAVWDHLHGRTSSPIVTDVDVIWFDADACSAETDRALERTLQAIEPGVKWSVKNQARMHLNNGDAAYLNVNDAMGHWPETATAVAVRRSEEDHCEVAAPFALDDLFELKIRPAGDFAAAKATIFQQRLNDKGWLITWPLLTVCAQDSSGCC</sequence>
<keyword evidence="2" id="KW-1185">Reference proteome</keyword>
<dbReference type="STRING" id="157783.LK03_19035"/>
<reference evidence="1 2" key="1">
    <citation type="submission" date="2014-09" db="EMBL/GenBank/DDBJ databases">
        <authorList>
            <person name="Chan K.-G."/>
        </authorList>
    </citation>
    <scope>NUCLEOTIDE SEQUENCE [LARGE SCALE GENOMIC DNA]</scope>
    <source>
        <strain evidence="1 2">ND07</strain>
    </source>
</reference>
<name>A0A089YHS0_9PSED</name>
<dbReference type="Proteomes" id="UP000029493">
    <property type="component" value="Chromosome"/>
</dbReference>
<evidence type="ECO:0000313" key="2">
    <source>
        <dbReference type="Proteomes" id="UP000029493"/>
    </source>
</evidence>
<dbReference type="EMBL" id="CP009455">
    <property type="protein sequence ID" value="AIR91233.1"/>
    <property type="molecule type" value="Genomic_DNA"/>
</dbReference>
<dbReference type="PANTHER" id="PTHR39166">
    <property type="entry name" value="BLL1166 PROTEIN"/>
    <property type="match status" value="1"/>
</dbReference>
<gene>
    <name evidence="1" type="ORF">LK03_19035</name>
</gene>
<protein>
    <recommendedName>
        <fullName evidence="3">Nitrate reductase</fullName>
    </recommendedName>
</protein>
<evidence type="ECO:0008006" key="3">
    <source>
        <dbReference type="Google" id="ProtNLM"/>
    </source>
</evidence>
<dbReference type="PANTHER" id="PTHR39166:SF1">
    <property type="entry name" value="BLL1166 PROTEIN"/>
    <property type="match status" value="1"/>
</dbReference>
<dbReference type="InterPro" id="IPR009267">
    <property type="entry name" value="NTP_transf_6"/>
</dbReference>
<dbReference type="AlphaFoldDB" id="A0A089YHS0"/>
<accession>A0A089YHS0</accession>
<organism evidence="1 2">
    <name type="scientific">Pseudomonas cremoricolorata</name>
    <dbReference type="NCBI Taxonomy" id="157783"/>
    <lineage>
        <taxon>Bacteria</taxon>
        <taxon>Pseudomonadati</taxon>
        <taxon>Pseudomonadota</taxon>
        <taxon>Gammaproteobacteria</taxon>
        <taxon>Pseudomonadales</taxon>
        <taxon>Pseudomonadaceae</taxon>
        <taxon>Pseudomonas</taxon>
    </lineage>
</organism>
<dbReference type="eggNOG" id="COG3575">
    <property type="taxonomic scope" value="Bacteria"/>
</dbReference>
<dbReference type="Pfam" id="PF06042">
    <property type="entry name" value="NTP_transf_6"/>
    <property type="match status" value="1"/>
</dbReference>
<proteinExistence type="predicted"/>
<dbReference type="KEGG" id="psw:LK03_19035"/>
<evidence type="ECO:0000313" key="1">
    <source>
        <dbReference type="EMBL" id="AIR91233.1"/>
    </source>
</evidence>